<evidence type="ECO:0000256" key="1">
    <source>
        <dbReference type="SAM" id="MobiDB-lite"/>
    </source>
</evidence>
<evidence type="ECO:0000313" key="2">
    <source>
        <dbReference type="EMBL" id="KAF1931279.1"/>
    </source>
</evidence>
<dbReference type="AlphaFoldDB" id="A0A6A5RUN1"/>
<feature type="non-terminal residue" evidence="2">
    <location>
        <position position="1"/>
    </location>
</feature>
<dbReference type="RefSeq" id="XP_033451527.1">
    <property type="nucleotide sequence ID" value="XM_033595422.1"/>
</dbReference>
<sequence length="274" mass="30820">HLPDIILIDILKQTEKTKLRNVPRDIELAWFLRNRTVIDTHNGKAKKGDSVQSEHAARAVWCYRLDPVRQFQCYHDTVRWNLAILIALLKSHTLNKHAGSEYNTREDGAQRNCGKDRRHANEPSLLPATVRFMTAYLAAVLEHYLSPTAFDRRKEFIRLWRNGRMDLFTIHKSWAKKALQKGTKRLGKDWERELSFVRRHLGSSIYSASVEKFSGTIIPGRGSSLSLIAKGFIAKGGGQGSVNHSKVEGLSTGLAGNELLDALRASCPVPAGQD</sequence>
<name>A0A6A5RUN1_9PLEO</name>
<dbReference type="EMBL" id="ML978961">
    <property type="protein sequence ID" value="KAF1931279.1"/>
    <property type="molecule type" value="Genomic_DNA"/>
</dbReference>
<proteinExistence type="predicted"/>
<organism evidence="2 3">
    <name type="scientific">Didymella exigua CBS 183.55</name>
    <dbReference type="NCBI Taxonomy" id="1150837"/>
    <lineage>
        <taxon>Eukaryota</taxon>
        <taxon>Fungi</taxon>
        <taxon>Dikarya</taxon>
        <taxon>Ascomycota</taxon>
        <taxon>Pezizomycotina</taxon>
        <taxon>Dothideomycetes</taxon>
        <taxon>Pleosporomycetidae</taxon>
        <taxon>Pleosporales</taxon>
        <taxon>Pleosporineae</taxon>
        <taxon>Didymellaceae</taxon>
        <taxon>Didymella</taxon>
    </lineage>
</organism>
<gene>
    <name evidence="2" type="ORF">M421DRAFT_56642</name>
</gene>
<accession>A0A6A5RUN1</accession>
<keyword evidence="3" id="KW-1185">Reference proteome</keyword>
<dbReference type="Proteomes" id="UP000800082">
    <property type="component" value="Unassembled WGS sequence"/>
</dbReference>
<evidence type="ECO:0000313" key="3">
    <source>
        <dbReference type="Proteomes" id="UP000800082"/>
    </source>
</evidence>
<protein>
    <submittedName>
        <fullName evidence="2">Uncharacterized protein</fullName>
    </submittedName>
</protein>
<dbReference type="GeneID" id="54353089"/>
<reference evidence="2" key="1">
    <citation type="journal article" date="2020" name="Stud. Mycol.">
        <title>101 Dothideomycetes genomes: a test case for predicting lifestyles and emergence of pathogens.</title>
        <authorList>
            <person name="Haridas S."/>
            <person name="Albert R."/>
            <person name="Binder M."/>
            <person name="Bloem J."/>
            <person name="Labutti K."/>
            <person name="Salamov A."/>
            <person name="Andreopoulos B."/>
            <person name="Baker S."/>
            <person name="Barry K."/>
            <person name="Bills G."/>
            <person name="Bluhm B."/>
            <person name="Cannon C."/>
            <person name="Castanera R."/>
            <person name="Culley D."/>
            <person name="Daum C."/>
            <person name="Ezra D."/>
            <person name="Gonzalez J."/>
            <person name="Henrissat B."/>
            <person name="Kuo A."/>
            <person name="Liang C."/>
            <person name="Lipzen A."/>
            <person name="Lutzoni F."/>
            <person name="Magnuson J."/>
            <person name="Mondo S."/>
            <person name="Nolan M."/>
            <person name="Ohm R."/>
            <person name="Pangilinan J."/>
            <person name="Park H.-J."/>
            <person name="Ramirez L."/>
            <person name="Alfaro M."/>
            <person name="Sun H."/>
            <person name="Tritt A."/>
            <person name="Yoshinaga Y."/>
            <person name="Zwiers L.-H."/>
            <person name="Turgeon B."/>
            <person name="Goodwin S."/>
            <person name="Spatafora J."/>
            <person name="Crous P."/>
            <person name="Grigoriev I."/>
        </authorList>
    </citation>
    <scope>NUCLEOTIDE SEQUENCE</scope>
    <source>
        <strain evidence="2">CBS 183.55</strain>
    </source>
</reference>
<feature type="region of interest" description="Disordered" evidence="1">
    <location>
        <begin position="100"/>
        <end position="120"/>
    </location>
</feature>
<feature type="compositionally biased region" description="Basic and acidic residues" evidence="1">
    <location>
        <begin position="103"/>
        <end position="120"/>
    </location>
</feature>
<dbReference type="OrthoDB" id="3796041at2759"/>